<dbReference type="GO" id="GO:0016491">
    <property type="term" value="F:oxidoreductase activity"/>
    <property type="evidence" value="ECO:0007669"/>
    <property type="project" value="UniProtKB-KW"/>
</dbReference>
<evidence type="ECO:0000256" key="1">
    <source>
        <dbReference type="ARBA" id="ARBA00006484"/>
    </source>
</evidence>
<keyword evidence="5" id="KW-1185">Reference proteome</keyword>
<organism evidence="4 5">
    <name type="scientific">Fusarium kuroshium</name>
    <dbReference type="NCBI Taxonomy" id="2010991"/>
    <lineage>
        <taxon>Eukaryota</taxon>
        <taxon>Fungi</taxon>
        <taxon>Dikarya</taxon>
        <taxon>Ascomycota</taxon>
        <taxon>Pezizomycotina</taxon>
        <taxon>Sordariomycetes</taxon>
        <taxon>Hypocreomycetidae</taxon>
        <taxon>Hypocreales</taxon>
        <taxon>Nectriaceae</taxon>
        <taxon>Fusarium</taxon>
        <taxon>Fusarium solani species complex</taxon>
    </lineage>
</organism>
<dbReference type="Pfam" id="PF00106">
    <property type="entry name" value="adh_short"/>
    <property type="match status" value="1"/>
</dbReference>
<sequence length="324" mass="34961">MSVRSQMFPPSPTFTETSLPSLSSRVYIVTGATSGVGLELAKILYSSSATVYIAARTSSRIASAIQSIQSEFPDSTGRLESLSVDLSDLRTIAAAASEFLSKESRLDGLVLNAGVMTPPDGSKTQNGHELQMGTNCLGGYLLMRSLEDMLVSTAKIAQKGTVRVVWLASTLQIGTPKGGIIWDETMTAPKVVSNQMENYMMSKVGNVFLAHETAKRLGREGVVSVSVNPGFMKTELQRHMPGPVSFMMGLVFKGAKFGAYSELFGLLSPDVTSDRNGAFIVPWGRFGCLPEDIKQAVKSKEQGGTGTSEMFVEWCEKETRGFRP</sequence>
<keyword evidence="3" id="KW-0560">Oxidoreductase</keyword>
<keyword evidence="2" id="KW-0521">NADP</keyword>
<evidence type="ECO:0000256" key="3">
    <source>
        <dbReference type="ARBA" id="ARBA00023002"/>
    </source>
</evidence>
<comment type="similarity">
    <text evidence="1">Belongs to the short-chain dehydrogenases/reductases (SDR) family.</text>
</comment>
<evidence type="ECO:0000256" key="2">
    <source>
        <dbReference type="ARBA" id="ARBA00022857"/>
    </source>
</evidence>
<dbReference type="PANTHER" id="PTHR24320">
    <property type="entry name" value="RETINOL DEHYDROGENASE"/>
    <property type="match status" value="1"/>
</dbReference>
<dbReference type="InterPro" id="IPR002347">
    <property type="entry name" value="SDR_fam"/>
</dbReference>
<dbReference type="Proteomes" id="UP000277212">
    <property type="component" value="Unassembled WGS sequence"/>
</dbReference>
<dbReference type="EMBL" id="NKUJ01000035">
    <property type="protein sequence ID" value="RMJ17260.1"/>
    <property type="molecule type" value="Genomic_DNA"/>
</dbReference>
<dbReference type="SUPFAM" id="SSF51735">
    <property type="entry name" value="NAD(P)-binding Rossmann-fold domains"/>
    <property type="match status" value="1"/>
</dbReference>
<dbReference type="PANTHER" id="PTHR24320:SF236">
    <property type="entry name" value="SHORT-CHAIN DEHYDROGENASE-RELATED"/>
    <property type="match status" value="1"/>
</dbReference>
<dbReference type="STRING" id="2010991.A0A3M2SI75"/>
<evidence type="ECO:0000313" key="5">
    <source>
        <dbReference type="Proteomes" id="UP000277212"/>
    </source>
</evidence>
<protein>
    <recommendedName>
        <fullName evidence="6">Oxidoreductase</fullName>
    </recommendedName>
</protein>
<evidence type="ECO:0008006" key="6">
    <source>
        <dbReference type="Google" id="ProtNLM"/>
    </source>
</evidence>
<dbReference type="InterPro" id="IPR036291">
    <property type="entry name" value="NAD(P)-bd_dom_sf"/>
</dbReference>
<reference evidence="4 5" key="1">
    <citation type="submission" date="2017-06" db="EMBL/GenBank/DDBJ databases">
        <title>Comparative genomic analysis of Ambrosia Fusariam Clade fungi.</title>
        <authorList>
            <person name="Stajich J.E."/>
            <person name="Carrillo J."/>
            <person name="Kijimoto T."/>
            <person name="Eskalen A."/>
            <person name="O'Donnell K."/>
            <person name="Kasson M."/>
        </authorList>
    </citation>
    <scope>NUCLEOTIDE SEQUENCE [LARGE SCALE GENOMIC DNA]</scope>
    <source>
        <strain evidence="4">UCR3666</strain>
    </source>
</reference>
<dbReference type="PRINTS" id="PR00081">
    <property type="entry name" value="GDHRDH"/>
</dbReference>
<dbReference type="Gene3D" id="3.40.50.720">
    <property type="entry name" value="NAD(P)-binding Rossmann-like Domain"/>
    <property type="match status" value="1"/>
</dbReference>
<proteinExistence type="inferred from homology"/>
<gene>
    <name evidence="4" type="ORF">CDV36_003096</name>
</gene>
<dbReference type="OrthoDB" id="191139at2759"/>
<comment type="caution">
    <text evidence="4">The sequence shown here is derived from an EMBL/GenBank/DDBJ whole genome shotgun (WGS) entry which is preliminary data.</text>
</comment>
<name>A0A3M2SI75_9HYPO</name>
<dbReference type="AlphaFoldDB" id="A0A3M2SI75"/>
<accession>A0A3M2SI75</accession>
<evidence type="ECO:0000313" key="4">
    <source>
        <dbReference type="EMBL" id="RMJ17260.1"/>
    </source>
</evidence>